<proteinExistence type="predicted"/>
<accession>A0ABP5GSY3</accession>
<comment type="caution">
    <text evidence="2">The sequence shown here is derived from an EMBL/GenBank/DDBJ whole genome shotgun (WGS) entry which is preliminary data.</text>
</comment>
<evidence type="ECO:0000313" key="2">
    <source>
        <dbReference type="EMBL" id="GAA2054101.1"/>
    </source>
</evidence>
<gene>
    <name evidence="2" type="ORF">GCM10009839_72690</name>
</gene>
<feature type="domain" description="Fluoroacetyl-CoA-specific thioesterase-like" evidence="1">
    <location>
        <begin position="15"/>
        <end position="118"/>
    </location>
</feature>
<reference evidence="3" key="1">
    <citation type="journal article" date="2019" name="Int. J. Syst. Evol. Microbiol.">
        <title>The Global Catalogue of Microorganisms (GCM) 10K type strain sequencing project: providing services to taxonomists for standard genome sequencing and annotation.</title>
        <authorList>
            <consortium name="The Broad Institute Genomics Platform"/>
            <consortium name="The Broad Institute Genome Sequencing Center for Infectious Disease"/>
            <person name="Wu L."/>
            <person name="Ma J."/>
        </authorList>
    </citation>
    <scope>NUCLEOTIDE SEQUENCE [LARGE SCALE GENOMIC DNA]</scope>
    <source>
        <strain evidence="3">JCM 16014</strain>
    </source>
</reference>
<dbReference type="Gene3D" id="3.10.129.10">
    <property type="entry name" value="Hotdog Thioesterase"/>
    <property type="match status" value="1"/>
</dbReference>
<dbReference type="EMBL" id="BAAAQN010000058">
    <property type="protein sequence ID" value="GAA2054101.1"/>
    <property type="molecule type" value="Genomic_DNA"/>
</dbReference>
<dbReference type="PANTHER" id="PTHR36934:SF1">
    <property type="entry name" value="THIOESTERASE DOMAIN-CONTAINING PROTEIN"/>
    <property type="match status" value="1"/>
</dbReference>
<dbReference type="Pfam" id="PF22636">
    <property type="entry name" value="FlK"/>
    <property type="match status" value="1"/>
</dbReference>
<dbReference type="PIRSF" id="PIRSF014972">
    <property type="entry name" value="FlK"/>
    <property type="match status" value="1"/>
</dbReference>
<dbReference type="InterPro" id="IPR029069">
    <property type="entry name" value="HotDog_dom_sf"/>
</dbReference>
<evidence type="ECO:0000259" key="1">
    <source>
        <dbReference type="Pfam" id="PF22636"/>
    </source>
</evidence>
<dbReference type="InterPro" id="IPR054485">
    <property type="entry name" value="FlK-like_dom"/>
</dbReference>
<dbReference type="CDD" id="cd03440">
    <property type="entry name" value="hot_dog"/>
    <property type="match status" value="1"/>
</dbReference>
<evidence type="ECO:0000313" key="3">
    <source>
        <dbReference type="Proteomes" id="UP001500751"/>
    </source>
</evidence>
<name>A0ABP5GSY3_9ACTN</name>
<organism evidence="2 3">
    <name type="scientific">Catenulispora yoronensis</name>
    <dbReference type="NCBI Taxonomy" id="450799"/>
    <lineage>
        <taxon>Bacteria</taxon>
        <taxon>Bacillati</taxon>
        <taxon>Actinomycetota</taxon>
        <taxon>Actinomycetes</taxon>
        <taxon>Catenulisporales</taxon>
        <taxon>Catenulisporaceae</taxon>
        <taxon>Catenulispora</taxon>
    </lineage>
</organism>
<dbReference type="RefSeq" id="WP_344670244.1">
    <property type="nucleotide sequence ID" value="NZ_BAAAQN010000058.1"/>
</dbReference>
<dbReference type="Proteomes" id="UP001500751">
    <property type="component" value="Unassembled WGS sequence"/>
</dbReference>
<dbReference type="SUPFAM" id="SSF54637">
    <property type="entry name" value="Thioesterase/thiol ester dehydrase-isomerase"/>
    <property type="match status" value="1"/>
</dbReference>
<dbReference type="InterPro" id="IPR025540">
    <property type="entry name" value="FlK"/>
</dbReference>
<dbReference type="PANTHER" id="PTHR36934">
    <property type="entry name" value="BLR0278 PROTEIN"/>
    <property type="match status" value="1"/>
</dbReference>
<sequence length="125" mass="13022">MTDDQTPSARIILPVTPADTAQAVGSGDLPVLGTPRLIALAEQATVAAAVGLLAPGQTTVGTRVRFDHLYPTPVGGTVTAAAELAHRDDRLLRFTVAAHDGDGRLVGEGEITRVIVDAQRFMAKL</sequence>
<protein>
    <submittedName>
        <fullName evidence="2">Thioesterase</fullName>
    </submittedName>
</protein>
<keyword evidence="3" id="KW-1185">Reference proteome</keyword>